<protein>
    <recommendedName>
        <fullName evidence="9">Major facilitator superfamily (MFS) profile domain-containing protein</fullName>
    </recommendedName>
</protein>
<sequence>MVGSLLSWGLGHIRGRLQAYQTIFLFIGLLTVVCSPIVLIVLPDSPTKARFLSTEEKIIAVERLRANNQGTESK</sequence>
<dbReference type="PANTHER" id="PTHR43791">
    <property type="entry name" value="PERMEASE-RELATED"/>
    <property type="match status" value="1"/>
</dbReference>
<comment type="subcellular location">
    <subcellularLocation>
        <location evidence="1">Membrane</location>
        <topology evidence="1">Multi-pass membrane protein</topology>
    </subcellularLocation>
</comment>
<comment type="caution">
    <text evidence="7">The sequence shown here is derived from an EMBL/GenBank/DDBJ whole genome shotgun (WGS) entry which is preliminary data.</text>
</comment>
<keyword evidence="4 6" id="KW-1133">Transmembrane helix</keyword>
<dbReference type="Gene3D" id="1.20.1250.20">
    <property type="entry name" value="MFS general substrate transporter like domains"/>
    <property type="match status" value="1"/>
</dbReference>
<dbReference type="EMBL" id="JBAHYK010001240">
    <property type="protein sequence ID" value="KAL0568879.1"/>
    <property type="molecule type" value="Genomic_DNA"/>
</dbReference>
<name>A0ABR3F104_9AGAR</name>
<gene>
    <name evidence="7" type="ORF">V5O48_013096</name>
</gene>
<evidence type="ECO:0000256" key="6">
    <source>
        <dbReference type="SAM" id="Phobius"/>
    </source>
</evidence>
<feature type="transmembrane region" description="Helical" evidence="6">
    <location>
        <begin position="20"/>
        <end position="42"/>
    </location>
</feature>
<evidence type="ECO:0008006" key="9">
    <source>
        <dbReference type="Google" id="ProtNLM"/>
    </source>
</evidence>
<keyword evidence="8" id="KW-1185">Reference proteome</keyword>
<evidence type="ECO:0000313" key="7">
    <source>
        <dbReference type="EMBL" id="KAL0568879.1"/>
    </source>
</evidence>
<reference evidence="7 8" key="1">
    <citation type="submission" date="2024-02" db="EMBL/GenBank/DDBJ databases">
        <title>A draft genome for the cacao thread blight pathogen Marasmius crinis-equi.</title>
        <authorList>
            <person name="Cohen S.P."/>
            <person name="Baruah I.K."/>
            <person name="Amoako-Attah I."/>
            <person name="Bukari Y."/>
            <person name="Meinhardt L.W."/>
            <person name="Bailey B.A."/>
        </authorList>
    </citation>
    <scope>NUCLEOTIDE SEQUENCE [LARGE SCALE GENOMIC DNA]</scope>
    <source>
        <strain evidence="7 8">GH-76</strain>
    </source>
</reference>
<evidence type="ECO:0000256" key="2">
    <source>
        <dbReference type="ARBA" id="ARBA00022448"/>
    </source>
</evidence>
<feature type="non-terminal residue" evidence="7">
    <location>
        <position position="74"/>
    </location>
</feature>
<evidence type="ECO:0000256" key="5">
    <source>
        <dbReference type="ARBA" id="ARBA00023136"/>
    </source>
</evidence>
<keyword evidence="3 6" id="KW-0812">Transmembrane</keyword>
<evidence type="ECO:0000256" key="1">
    <source>
        <dbReference type="ARBA" id="ARBA00004141"/>
    </source>
</evidence>
<keyword evidence="5 6" id="KW-0472">Membrane</keyword>
<organism evidence="7 8">
    <name type="scientific">Marasmius crinis-equi</name>
    <dbReference type="NCBI Taxonomy" id="585013"/>
    <lineage>
        <taxon>Eukaryota</taxon>
        <taxon>Fungi</taxon>
        <taxon>Dikarya</taxon>
        <taxon>Basidiomycota</taxon>
        <taxon>Agaricomycotina</taxon>
        <taxon>Agaricomycetes</taxon>
        <taxon>Agaricomycetidae</taxon>
        <taxon>Agaricales</taxon>
        <taxon>Marasmiineae</taxon>
        <taxon>Marasmiaceae</taxon>
        <taxon>Marasmius</taxon>
    </lineage>
</organism>
<dbReference type="SUPFAM" id="SSF103473">
    <property type="entry name" value="MFS general substrate transporter"/>
    <property type="match status" value="1"/>
</dbReference>
<accession>A0ABR3F104</accession>
<evidence type="ECO:0000313" key="8">
    <source>
        <dbReference type="Proteomes" id="UP001465976"/>
    </source>
</evidence>
<evidence type="ECO:0000256" key="3">
    <source>
        <dbReference type="ARBA" id="ARBA00022692"/>
    </source>
</evidence>
<keyword evidence="2" id="KW-0813">Transport</keyword>
<dbReference type="Proteomes" id="UP001465976">
    <property type="component" value="Unassembled WGS sequence"/>
</dbReference>
<dbReference type="InterPro" id="IPR036259">
    <property type="entry name" value="MFS_trans_sf"/>
</dbReference>
<dbReference type="PANTHER" id="PTHR43791:SF59">
    <property type="entry name" value="TRANSPORTER, PUTATIVE (AFU_ORTHOLOGUE AFUA_1G06550)-RELATED"/>
    <property type="match status" value="1"/>
</dbReference>
<proteinExistence type="predicted"/>
<evidence type="ECO:0000256" key="4">
    <source>
        <dbReference type="ARBA" id="ARBA00022989"/>
    </source>
</evidence>